<proteinExistence type="predicted"/>
<dbReference type="InterPro" id="IPR012337">
    <property type="entry name" value="RNaseH-like_sf"/>
</dbReference>
<name>A0ABD2ZLH4_9GENT</name>
<dbReference type="InterPro" id="IPR044730">
    <property type="entry name" value="RNase_H-like_dom_plant"/>
</dbReference>
<gene>
    <name evidence="2" type="ORF">ACH5RR_018253</name>
</gene>
<dbReference type="InterPro" id="IPR053151">
    <property type="entry name" value="RNase_H-like"/>
</dbReference>
<dbReference type="PANTHER" id="PTHR47723">
    <property type="entry name" value="OS05G0353850 PROTEIN"/>
    <property type="match status" value="1"/>
</dbReference>
<protein>
    <recommendedName>
        <fullName evidence="1">RNase H type-1 domain-containing protein</fullName>
    </recommendedName>
</protein>
<sequence>MEVHPFFLGNSLSNTPYSWWLFSSSKFDKDIFHLVSALICWNLWLARNKFLADGVLPASSTTSHLIMAATSLEVEAYGLMHALKMAINCGYLAMEIKMDSLLLFNMVQGDTSIAWKIDWMIRQIKQYLSQGQFYLSHNFRKANGSAYALAKLGSSLTNVDAISSP</sequence>
<dbReference type="InterPro" id="IPR002156">
    <property type="entry name" value="RNaseH_domain"/>
</dbReference>
<keyword evidence="3" id="KW-1185">Reference proteome</keyword>
<dbReference type="InterPro" id="IPR036397">
    <property type="entry name" value="RNaseH_sf"/>
</dbReference>
<comment type="caution">
    <text evidence="2">The sequence shown here is derived from an EMBL/GenBank/DDBJ whole genome shotgun (WGS) entry which is preliminary data.</text>
</comment>
<dbReference type="PANTHER" id="PTHR47723:SF19">
    <property type="entry name" value="POLYNUCLEOTIDYL TRANSFERASE, RIBONUCLEASE H-LIKE SUPERFAMILY PROTEIN"/>
    <property type="match status" value="1"/>
</dbReference>
<organism evidence="2 3">
    <name type="scientific">Cinchona calisaya</name>
    <dbReference type="NCBI Taxonomy" id="153742"/>
    <lineage>
        <taxon>Eukaryota</taxon>
        <taxon>Viridiplantae</taxon>
        <taxon>Streptophyta</taxon>
        <taxon>Embryophyta</taxon>
        <taxon>Tracheophyta</taxon>
        <taxon>Spermatophyta</taxon>
        <taxon>Magnoliopsida</taxon>
        <taxon>eudicotyledons</taxon>
        <taxon>Gunneridae</taxon>
        <taxon>Pentapetalae</taxon>
        <taxon>asterids</taxon>
        <taxon>lamiids</taxon>
        <taxon>Gentianales</taxon>
        <taxon>Rubiaceae</taxon>
        <taxon>Cinchonoideae</taxon>
        <taxon>Cinchoneae</taxon>
        <taxon>Cinchona</taxon>
    </lineage>
</organism>
<dbReference type="CDD" id="cd06222">
    <property type="entry name" value="RNase_H_like"/>
    <property type="match status" value="1"/>
</dbReference>
<dbReference type="Proteomes" id="UP001630127">
    <property type="component" value="Unassembled WGS sequence"/>
</dbReference>
<dbReference type="Pfam" id="PF13456">
    <property type="entry name" value="RVT_3"/>
    <property type="match status" value="1"/>
</dbReference>
<reference evidence="2 3" key="1">
    <citation type="submission" date="2024-11" db="EMBL/GenBank/DDBJ databases">
        <title>A near-complete genome assembly of Cinchona calisaya.</title>
        <authorList>
            <person name="Lian D.C."/>
            <person name="Zhao X.W."/>
            <person name="Wei L."/>
        </authorList>
    </citation>
    <scope>NUCLEOTIDE SEQUENCE [LARGE SCALE GENOMIC DNA]</scope>
    <source>
        <tissue evidence="2">Nenye</tissue>
    </source>
</reference>
<dbReference type="SUPFAM" id="SSF53098">
    <property type="entry name" value="Ribonuclease H-like"/>
    <property type="match status" value="1"/>
</dbReference>
<evidence type="ECO:0000259" key="1">
    <source>
        <dbReference type="Pfam" id="PF13456"/>
    </source>
</evidence>
<feature type="domain" description="RNase H type-1" evidence="1">
    <location>
        <begin position="63"/>
        <end position="152"/>
    </location>
</feature>
<dbReference type="EMBL" id="JBJUIK010000008">
    <property type="protein sequence ID" value="KAL3520104.1"/>
    <property type="molecule type" value="Genomic_DNA"/>
</dbReference>
<evidence type="ECO:0000313" key="3">
    <source>
        <dbReference type="Proteomes" id="UP001630127"/>
    </source>
</evidence>
<accession>A0ABD2ZLH4</accession>
<dbReference type="Gene3D" id="3.30.420.10">
    <property type="entry name" value="Ribonuclease H-like superfamily/Ribonuclease H"/>
    <property type="match status" value="1"/>
</dbReference>
<dbReference type="AlphaFoldDB" id="A0ABD2ZLH4"/>
<evidence type="ECO:0000313" key="2">
    <source>
        <dbReference type="EMBL" id="KAL3520104.1"/>
    </source>
</evidence>